<reference evidence="3" key="1">
    <citation type="journal article" date="2019" name="Int. J. Syst. Evol. Microbiol.">
        <title>The Global Catalogue of Microorganisms (GCM) 10K type strain sequencing project: providing services to taxonomists for standard genome sequencing and annotation.</title>
        <authorList>
            <consortium name="The Broad Institute Genomics Platform"/>
            <consortium name="The Broad Institute Genome Sequencing Center for Infectious Disease"/>
            <person name="Wu L."/>
            <person name="Ma J."/>
        </authorList>
    </citation>
    <scope>NUCLEOTIDE SEQUENCE [LARGE SCALE GENOMIC DNA]</scope>
    <source>
        <strain evidence="3">CGMCC 1.16619</strain>
    </source>
</reference>
<keyword evidence="1" id="KW-0812">Transmembrane</keyword>
<feature type="transmembrane region" description="Helical" evidence="1">
    <location>
        <begin position="46"/>
        <end position="64"/>
    </location>
</feature>
<feature type="transmembrane region" description="Helical" evidence="1">
    <location>
        <begin position="12"/>
        <end position="34"/>
    </location>
</feature>
<protein>
    <submittedName>
        <fullName evidence="2">Uncharacterized protein</fullName>
    </submittedName>
</protein>
<evidence type="ECO:0000313" key="3">
    <source>
        <dbReference type="Proteomes" id="UP001596114"/>
    </source>
</evidence>
<keyword evidence="1" id="KW-0472">Membrane</keyword>
<organism evidence="2 3">
    <name type="scientific">Rhodanobacter ginsengisoli</name>
    <dbReference type="NCBI Taxonomy" id="418646"/>
    <lineage>
        <taxon>Bacteria</taxon>
        <taxon>Pseudomonadati</taxon>
        <taxon>Pseudomonadota</taxon>
        <taxon>Gammaproteobacteria</taxon>
        <taxon>Lysobacterales</taxon>
        <taxon>Rhodanobacteraceae</taxon>
        <taxon>Rhodanobacter</taxon>
    </lineage>
</organism>
<comment type="caution">
    <text evidence="2">The sequence shown here is derived from an EMBL/GenBank/DDBJ whole genome shotgun (WGS) entry which is preliminary data.</text>
</comment>
<dbReference type="RefSeq" id="WP_377322442.1">
    <property type="nucleotide sequence ID" value="NZ_JBHSNF010000005.1"/>
</dbReference>
<evidence type="ECO:0000256" key="1">
    <source>
        <dbReference type="SAM" id="Phobius"/>
    </source>
</evidence>
<name>A0ABW0QRL7_9GAMM</name>
<keyword evidence="1" id="KW-1133">Transmembrane helix</keyword>
<dbReference type="EMBL" id="JBHSNF010000005">
    <property type="protein sequence ID" value="MFC5527641.1"/>
    <property type="molecule type" value="Genomic_DNA"/>
</dbReference>
<keyword evidence="3" id="KW-1185">Reference proteome</keyword>
<evidence type="ECO:0000313" key="2">
    <source>
        <dbReference type="EMBL" id="MFC5527641.1"/>
    </source>
</evidence>
<dbReference type="Proteomes" id="UP001596114">
    <property type="component" value="Unassembled WGS sequence"/>
</dbReference>
<gene>
    <name evidence="2" type="ORF">ACFPPA_18000</name>
</gene>
<sequence length="91" mass="10268">MRSKRLPVSRQPRLLGAAVLWLLGGGVLLLTTLVPMHTELLGWTPAFWLLGAPLVVVLGLEPGLPRQLLARRRPHRRAMQEVVWHGCHFPR</sequence>
<accession>A0ABW0QRL7</accession>
<proteinExistence type="predicted"/>